<dbReference type="GO" id="GO:0003723">
    <property type="term" value="F:RNA binding"/>
    <property type="evidence" value="ECO:0007669"/>
    <property type="project" value="UniProtKB-KW"/>
</dbReference>
<dbReference type="InterPro" id="IPR035979">
    <property type="entry name" value="RBD_domain_sf"/>
</dbReference>
<evidence type="ECO:0000313" key="4">
    <source>
        <dbReference type="EMBL" id="EHP49375.1"/>
    </source>
</evidence>
<dbReference type="PANTHER" id="PTHR48027">
    <property type="entry name" value="HETEROGENEOUS NUCLEAR RIBONUCLEOPROTEIN 87F-RELATED"/>
    <property type="match status" value="1"/>
</dbReference>
<dbReference type="HOGENOM" id="CLU_012062_28_1_10"/>
<dbReference type="GeneID" id="98068492"/>
<dbReference type="SMART" id="SM00360">
    <property type="entry name" value="RRM"/>
    <property type="match status" value="1"/>
</dbReference>
<evidence type="ECO:0000313" key="5">
    <source>
        <dbReference type="Proteomes" id="UP000004892"/>
    </source>
</evidence>
<keyword evidence="5" id="KW-1185">Reference proteome</keyword>
<dbReference type="InterPro" id="IPR048289">
    <property type="entry name" value="RRM2_NsCP33-like"/>
</dbReference>
<dbReference type="PATRIC" id="fig|742817.3.peg.950"/>
<dbReference type="AlphaFoldDB" id="H1DF57"/>
<evidence type="ECO:0000256" key="2">
    <source>
        <dbReference type="SAM" id="MobiDB-lite"/>
    </source>
</evidence>
<feature type="region of interest" description="Disordered" evidence="2">
    <location>
        <begin position="77"/>
        <end position="100"/>
    </location>
</feature>
<keyword evidence="1" id="KW-0694">RNA-binding</keyword>
<proteinExistence type="predicted"/>
<dbReference type="STRING" id="742817.HMPREF9449_00893"/>
<evidence type="ECO:0000259" key="3">
    <source>
        <dbReference type="PROSITE" id="PS50102"/>
    </source>
</evidence>
<sequence>MNIYVSNLSYAVNDSDLRDLFGEYGEISSAKVIMDRESGRSRGFGFVEMPSDTEGQKAIDELNQVEYDGKVINVNVAKPRTDRPRNNNYNRGGYRSERKY</sequence>
<dbReference type="InterPro" id="IPR012677">
    <property type="entry name" value="Nucleotide-bd_a/b_plait_sf"/>
</dbReference>
<evidence type="ECO:0000256" key="1">
    <source>
        <dbReference type="ARBA" id="ARBA00022884"/>
    </source>
</evidence>
<dbReference type="InterPro" id="IPR000504">
    <property type="entry name" value="RRM_dom"/>
</dbReference>
<comment type="caution">
    <text evidence="4">The sequence shown here is derived from an EMBL/GenBank/DDBJ whole genome shotgun (WGS) entry which is preliminary data.</text>
</comment>
<dbReference type="RefSeq" id="WP_009136041.1">
    <property type="nucleotide sequence ID" value="NZ_JH594596.1"/>
</dbReference>
<gene>
    <name evidence="4" type="ORF">HMPREF9449_00893</name>
</gene>
<reference evidence="4 5" key="1">
    <citation type="submission" date="2012-01" db="EMBL/GenBank/DDBJ databases">
        <title>The Genome Sequence of Odoribacter laneus YIT 12061.</title>
        <authorList>
            <consortium name="The Broad Institute Genome Sequencing Platform"/>
            <person name="Earl A."/>
            <person name="Ward D."/>
            <person name="Feldgarden M."/>
            <person name="Gevers D."/>
            <person name="Morotomi M."/>
            <person name="Young S.K."/>
            <person name="Zeng Q."/>
            <person name="Gargeya S."/>
            <person name="Fitzgerald M."/>
            <person name="Haas B."/>
            <person name="Abouelleil A."/>
            <person name="Alvarado L."/>
            <person name="Arachchi H.M."/>
            <person name="Berlin A."/>
            <person name="Chapman S.B."/>
            <person name="Gearin G."/>
            <person name="Goldberg J."/>
            <person name="Griggs A."/>
            <person name="Gujja S."/>
            <person name="Hansen M."/>
            <person name="Heiman D."/>
            <person name="Howarth C."/>
            <person name="Larimer J."/>
            <person name="Lui A."/>
            <person name="MacDonald P.J.P."/>
            <person name="McCowen C."/>
            <person name="Montmayeur A."/>
            <person name="Murphy C."/>
            <person name="Neiman D."/>
            <person name="Pearson M."/>
            <person name="Priest M."/>
            <person name="Roberts A."/>
            <person name="Saif S."/>
            <person name="Shea T."/>
            <person name="Sisk P."/>
            <person name="Stolte C."/>
            <person name="Sykes S."/>
            <person name="Wortman J."/>
            <person name="Nusbaum C."/>
            <person name="Birren B."/>
        </authorList>
    </citation>
    <scope>NUCLEOTIDE SEQUENCE [LARGE SCALE GENOMIC DNA]</scope>
    <source>
        <strain evidence="4 5">YIT 12061</strain>
    </source>
</reference>
<dbReference type="SUPFAM" id="SSF54928">
    <property type="entry name" value="RNA-binding domain, RBD"/>
    <property type="match status" value="1"/>
</dbReference>
<dbReference type="eggNOG" id="COG0724">
    <property type="taxonomic scope" value="Bacteria"/>
</dbReference>
<dbReference type="Gene3D" id="3.30.70.330">
    <property type="match status" value="1"/>
</dbReference>
<dbReference type="FunFam" id="3.30.70.330:FF:000381">
    <property type="entry name" value="RNA-binding proteins (RRM domain)"/>
    <property type="match status" value="1"/>
</dbReference>
<organism evidence="4 5">
    <name type="scientific">Odoribacter laneus YIT 12061</name>
    <dbReference type="NCBI Taxonomy" id="742817"/>
    <lineage>
        <taxon>Bacteria</taxon>
        <taxon>Pseudomonadati</taxon>
        <taxon>Bacteroidota</taxon>
        <taxon>Bacteroidia</taxon>
        <taxon>Bacteroidales</taxon>
        <taxon>Odoribacteraceae</taxon>
        <taxon>Odoribacter</taxon>
    </lineage>
</organism>
<feature type="domain" description="RRM" evidence="3">
    <location>
        <begin position="1"/>
        <end position="79"/>
    </location>
</feature>
<protein>
    <recommendedName>
        <fullName evidence="3">RRM domain-containing protein</fullName>
    </recommendedName>
</protein>
<dbReference type="Proteomes" id="UP000004892">
    <property type="component" value="Unassembled WGS sequence"/>
</dbReference>
<dbReference type="PROSITE" id="PS50102">
    <property type="entry name" value="RRM"/>
    <property type="match status" value="1"/>
</dbReference>
<dbReference type="CDD" id="cd21608">
    <property type="entry name" value="RRM2_NsCP33_like"/>
    <property type="match status" value="1"/>
</dbReference>
<dbReference type="EMBL" id="ADMC01000014">
    <property type="protein sequence ID" value="EHP49375.1"/>
    <property type="molecule type" value="Genomic_DNA"/>
</dbReference>
<accession>H1DF57</accession>
<dbReference type="Pfam" id="PF00076">
    <property type="entry name" value="RRM_1"/>
    <property type="match status" value="1"/>
</dbReference>
<name>H1DF57_9BACT</name>
<dbReference type="InterPro" id="IPR052462">
    <property type="entry name" value="SLIRP/GR-RBP-like"/>
</dbReference>